<dbReference type="EMBL" id="QEXV01000001">
    <property type="protein sequence ID" value="PWE18544.1"/>
    <property type="molecule type" value="Genomic_DNA"/>
</dbReference>
<feature type="transmembrane region" description="Helical" evidence="6">
    <location>
        <begin position="56"/>
        <end position="73"/>
    </location>
</feature>
<dbReference type="GO" id="GO:0005886">
    <property type="term" value="C:plasma membrane"/>
    <property type="evidence" value="ECO:0007669"/>
    <property type="project" value="UniProtKB-SubCell"/>
</dbReference>
<keyword evidence="4 6" id="KW-1133">Transmembrane helix</keyword>
<accession>A0A2U2BX49</accession>
<feature type="transmembrane region" description="Helical" evidence="6">
    <location>
        <begin position="220"/>
        <end position="238"/>
    </location>
</feature>
<protein>
    <submittedName>
        <fullName evidence="7">ABC transporter permease</fullName>
    </submittedName>
</protein>
<evidence type="ECO:0000256" key="1">
    <source>
        <dbReference type="ARBA" id="ARBA00004651"/>
    </source>
</evidence>
<keyword evidence="2" id="KW-1003">Cell membrane</keyword>
<feature type="transmembrane region" description="Helical" evidence="6">
    <location>
        <begin position="130"/>
        <end position="149"/>
    </location>
</feature>
<evidence type="ECO:0000256" key="3">
    <source>
        <dbReference type="ARBA" id="ARBA00022692"/>
    </source>
</evidence>
<evidence type="ECO:0000256" key="5">
    <source>
        <dbReference type="ARBA" id="ARBA00023136"/>
    </source>
</evidence>
<comment type="caution">
    <text evidence="7">The sequence shown here is derived from an EMBL/GenBank/DDBJ whole genome shotgun (WGS) entry which is preliminary data.</text>
</comment>
<feature type="transmembrane region" description="Helical" evidence="6">
    <location>
        <begin position="12"/>
        <end position="36"/>
    </location>
</feature>
<dbReference type="OrthoDB" id="9794512at2"/>
<dbReference type="InterPro" id="IPR051449">
    <property type="entry name" value="ABC-2_transporter_component"/>
</dbReference>
<comment type="subcellular location">
    <subcellularLocation>
        <location evidence="1">Cell membrane</location>
        <topology evidence="1">Multi-pass membrane protein</topology>
    </subcellularLocation>
</comment>
<gene>
    <name evidence="7" type="ORF">DDZ18_02770</name>
</gene>
<evidence type="ECO:0000256" key="2">
    <source>
        <dbReference type="ARBA" id="ARBA00022475"/>
    </source>
</evidence>
<evidence type="ECO:0000256" key="4">
    <source>
        <dbReference type="ARBA" id="ARBA00022989"/>
    </source>
</evidence>
<dbReference type="Proteomes" id="UP000245168">
    <property type="component" value="Unassembled WGS sequence"/>
</dbReference>
<name>A0A2U2BX49_9PROT</name>
<reference evidence="8" key="1">
    <citation type="submission" date="2018-05" db="EMBL/GenBank/DDBJ databases">
        <authorList>
            <person name="Liu B.-T."/>
        </authorList>
    </citation>
    <scope>NUCLEOTIDE SEQUENCE [LARGE SCALE GENOMIC DNA]</scope>
    <source>
        <strain evidence="8">WD6-1</strain>
    </source>
</reference>
<keyword evidence="3 6" id="KW-0812">Transmembrane</keyword>
<keyword evidence="5 6" id="KW-0472">Membrane</keyword>
<evidence type="ECO:0000313" key="7">
    <source>
        <dbReference type="EMBL" id="PWE18544.1"/>
    </source>
</evidence>
<proteinExistence type="predicted"/>
<evidence type="ECO:0000256" key="6">
    <source>
        <dbReference type="SAM" id="Phobius"/>
    </source>
</evidence>
<dbReference type="PANTHER" id="PTHR30294">
    <property type="entry name" value="MEMBRANE COMPONENT OF ABC TRANSPORTER YHHJ-RELATED"/>
    <property type="match status" value="1"/>
</dbReference>
<feature type="transmembrane region" description="Helical" evidence="6">
    <location>
        <begin position="85"/>
        <end position="118"/>
    </location>
</feature>
<feature type="transmembrane region" description="Helical" evidence="6">
    <location>
        <begin position="161"/>
        <end position="183"/>
    </location>
</feature>
<keyword evidence="8" id="KW-1185">Reference proteome</keyword>
<dbReference type="PANTHER" id="PTHR30294:SF29">
    <property type="entry name" value="MULTIDRUG ABC TRANSPORTER PERMEASE YBHS-RELATED"/>
    <property type="match status" value="1"/>
</dbReference>
<sequence>MRPMLAVYRRELAAYFETPLAYVFLVVFAIAAPGFAWHVGGLFETGRADLAPLFDYMPWLLLILMPALAMRLWSEERDRGTLEMLLAAPIPLWAAASGKFFAAWTVAAIALALTAPMWAAVNYLGAPDNAAIATAYGGALLLAGGYLAVGQALSAATSNQVIAFVLGAGACFLITVSGLPFVLDALAARLPGAAVEALAELSALARFDSLRRGVVSAVDIVYFVSLIAAGLVAAMTLVDAHRGGGR</sequence>
<organism evidence="7 8">
    <name type="scientific">Marinicauda salina</name>
    <dbReference type="NCBI Taxonomy" id="2135793"/>
    <lineage>
        <taxon>Bacteria</taxon>
        <taxon>Pseudomonadati</taxon>
        <taxon>Pseudomonadota</taxon>
        <taxon>Alphaproteobacteria</taxon>
        <taxon>Maricaulales</taxon>
        <taxon>Maricaulaceae</taxon>
        <taxon>Marinicauda</taxon>
    </lineage>
</organism>
<dbReference type="AlphaFoldDB" id="A0A2U2BX49"/>
<evidence type="ECO:0000313" key="8">
    <source>
        <dbReference type="Proteomes" id="UP000245168"/>
    </source>
</evidence>